<name>A0A2P2Q928_RHIMU</name>
<dbReference type="AlphaFoldDB" id="A0A2P2Q928"/>
<accession>A0A2P2Q928</accession>
<reference evidence="1" key="1">
    <citation type="submission" date="2018-02" db="EMBL/GenBank/DDBJ databases">
        <title>Rhizophora mucronata_Transcriptome.</title>
        <authorList>
            <person name="Meera S.P."/>
            <person name="Sreeshan A."/>
            <person name="Augustine A."/>
        </authorList>
    </citation>
    <scope>NUCLEOTIDE SEQUENCE</scope>
    <source>
        <tissue evidence="1">Leaf</tissue>
    </source>
</reference>
<protein>
    <submittedName>
        <fullName evidence="1">Uncharacterized protein</fullName>
    </submittedName>
</protein>
<dbReference type="EMBL" id="GGEC01083011">
    <property type="protein sequence ID" value="MBX63495.1"/>
    <property type="molecule type" value="Transcribed_RNA"/>
</dbReference>
<evidence type="ECO:0000313" key="1">
    <source>
        <dbReference type="EMBL" id="MBX63495.1"/>
    </source>
</evidence>
<organism evidence="1">
    <name type="scientific">Rhizophora mucronata</name>
    <name type="common">Asiatic mangrove</name>
    <dbReference type="NCBI Taxonomy" id="61149"/>
    <lineage>
        <taxon>Eukaryota</taxon>
        <taxon>Viridiplantae</taxon>
        <taxon>Streptophyta</taxon>
        <taxon>Embryophyta</taxon>
        <taxon>Tracheophyta</taxon>
        <taxon>Spermatophyta</taxon>
        <taxon>Magnoliopsida</taxon>
        <taxon>eudicotyledons</taxon>
        <taxon>Gunneridae</taxon>
        <taxon>Pentapetalae</taxon>
        <taxon>rosids</taxon>
        <taxon>fabids</taxon>
        <taxon>Malpighiales</taxon>
        <taxon>Rhizophoraceae</taxon>
        <taxon>Rhizophora</taxon>
    </lineage>
</organism>
<sequence>MGKSLKVDLLSLKLMVSLTPNLNLLKKQLLLLV</sequence>
<proteinExistence type="predicted"/>